<organism evidence="1">
    <name type="scientific">Anguilla anguilla</name>
    <name type="common">European freshwater eel</name>
    <name type="synonym">Muraena anguilla</name>
    <dbReference type="NCBI Taxonomy" id="7936"/>
    <lineage>
        <taxon>Eukaryota</taxon>
        <taxon>Metazoa</taxon>
        <taxon>Chordata</taxon>
        <taxon>Craniata</taxon>
        <taxon>Vertebrata</taxon>
        <taxon>Euteleostomi</taxon>
        <taxon>Actinopterygii</taxon>
        <taxon>Neopterygii</taxon>
        <taxon>Teleostei</taxon>
        <taxon>Anguilliformes</taxon>
        <taxon>Anguillidae</taxon>
        <taxon>Anguilla</taxon>
    </lineage>
</organism>
<name>A0A0E9UJ61_ANGAN</name>
<reference evidence="1" key="1">
    <citation type="submission" date="2014-11" db="EMBL/GenBank/DDBJ databases">
        <authorList>
            <person name="Amaro Gonzalez C."/>
        </authorList>
    </citation>
    <scope>NUCLEOTIDE SEQUENCE</scope>
</reference>
<sequence>MVSSVLCSMATNVGQLDHTILRIEYRGTERFGTCKNG</sequence>
<proteinExistence type="predicted"/>
<accession>A0A0E9UJ61</accession>
<evidence type="ECO:0000313" key="1">
    <source>
        <dbReference type="EMBL" id="JAH65305.1"/>
    </source>
</evidence>
<protein>
    <submittedName>
        <fullName evidence="1">Uncharacterized protein</fullName>
    </submittedName>
</protein>
<reference evidence="1" key="2">
    <citation type="journal article" date="2015" name="Fish Shellfish Immunol.">
        <title>Early steps in the European eel (Anguilla anguilla)-Vibrio vulnificus interaction in the gills: Role of the RtxA13 toxin.</title>
        <authorList>
            <person name="Callol A."/>
            <person name="Pajuelo D."/>
            <person name="Ebbesson L."/>
            <person name="Teles M."/>
            <person name="MacKenzie S."/>
            <person name="Amaro C."/>
        </authorList>
    </citation>
    <scope>NUCLEOTIDE SEQUENCE</scope>
</reference>
<dbReference type="AlphaFoldDB" id="A0A0E9UJ61"/>
<dbReference type="EMBL" id="GBXM01043272">
    <property type="protein sequence ID" value="JAH65305.1"/>
    <property type="molecule type" value="Transcribed_RNA"/>
</dbReference>